<dbReference type="PANTHER" id="PTHR11309:SF148">
    <property type="entry name" value="SECRETED FRIZZLED-RELATED PROTEIN 1"/>
    <property type="match status" value="1"/>
</dbReference>
<accession>A0A6F9DSL9</accession>
<evidence type="ECO:0000313" key="12">
    <source>
        <dbReference type="EMBL" id="CAB3266010.1"/>
    </source>
</evidence>
<dbReference type="Pfam" id="PF01392">
    <property type="entry name" value="Fz"/>
    <property type="match status" value="1"/>
</dbReference>
<keyword evidence="6" id="KW-0732">Signal</keyword>
<gene>
    <name evidence="12" type="primary">Sfrp1</name>
    <name evidence="12" type="synonym">5</name>
</gene>
<dbReference type="PROSITE" id="PS50038">
    <property type="entry name" value="FZ"/>
    <property type="match status" value="1"/>
</dbReference>
<evidence type="ECO:0000256" key="9">
    <source>
        <dbReference type="PROSITE-ProRule" id="PRU00090"/>
    </source>
</evidence>
<proteinExistence type="evidence at transcript level"/>
<dbReference type="GO" id="GO:0005615">
    <property type="term" value="C:extracellular space"/>
    <property type="evidence" value="ECO:0007669"/>
    <property type="project" value="TreeGrafter"/>
</dbReference>
<keyword evidence="7" id="KW-0221">Differentiation</keyword>
<dbReference type="GO" id="GO:0060070">
    <property type="term" value="P:canonical Wnt signaling pathway"/>
    <property type="evidence" value="ECO:0007669"/>
    <property type="project" value="TreeGrafter"/>
</dbReference>
<feature type="domain" description="NTR" evidence="11">
    <location>
        <begin position="189"/>
        <end position="331"/>
    </location>
</feature>
<dbReference type="GO" id="GO:0030154">
    <property type="term" value="P:cell differentiation"/>
    <property type="evidence" value="ECO:0007669"/>
    <property type="project" value="UniProtKB-KW"/>
</dbReference>
<sequence length="335" mass="37650">MTPETSWTAHKAGVLVSGLILTLAIIQSGHRTFATAIGQYVRQPSHCVPIPANMKLCRDVGYREMMLPNFFSHESLDEAHRQSVSFVPLLATRCHPHTKIFLCSLFSPVCLSGGPIPPCRSLCLSVQSACRQIMSDFSFEWPEMLNCSKFTDTHPCVTITNATTTSSPLPTTESGLGDPRNESEASGICAPCTTPLDNTVVDNFCASEFMFKAYFNKLKISGKGSKRQIRFKKKKRTVYKQGPLKDRDLKRKYLKLSIPSSRRCDCPQVDDLVSKKGDKKGKKRKGKKKKVAFLVMGRKVNRKLLVTVIHKWDKKNKLLKKMEKKFNQKTCTLGE</sequence>
<comment type="similarity">
    <text evidence="2">Belongs to the secreted frizzled-related protein (sFRP) family.</text>
</comment>
<comment type="caution">
    <text evidence="9">Lacks conserved residue(s) required for the propagation of feature annotation.</text>
</comment>
<dbReference type="PROSITE" id="PS50189">
    <property type="entry name" value="NTR"/>
    <property type="match status" value="1"/>
</dbReference>
<organism evidence="12">
    <name type="scientific">Phallusia mammillata</name>
    <dbReference type="NCBI Taxonomy" id="59560"/>
    <lineage>
        <taxon>Eukaryota</taxon>
        <taxon>Metazoa</taxon>
        <taxon>Chordata</taxon>
        <taxon>Tunicata</taxon>
        <taxon>Ascidiacea</taxon>
        <taxon>Phlebobranchia</taxon>
        <taxon>Ascidiidae</taxon>
        <taxon>Phallusia</taxon>
    </lineage>
</organism>
<feature type="disulfide bond" evidence="9">
    <location>
        <begin position="123"/>
        <end position="147"/>
    </location>
</feature>
<dbReference type="SMART" id="SM00063">
    <property type="entry name" value="FRI"/>
    <property type="match status" value="1"/>
</dbReference>
<evidence type="ECO:0000256" key="5">
    <source>
        <dbReference type="ARBA" id="ARBA00022687"/>
    </source>
</evidence>
<feature type="disulfide bond" evidence="9">
    <location>
        <begin position="57"/>
        <end position="103"/>
    </location>
</feature>
<keyword evidence="5" id="KW-0879">Wnt signaling pathway</keyword>
<dbReference type="Gene3D" id="1.10.2000.10">
    <property type="entry name" value="Frizzled cysteine-rich domain"/>
    <property type="match status" value="1"/>
</dbReference>
<comment type="subcellular location">
    <subcellularLocation>
        <location evidence="1">Secreted</location>
    </subcellularLocation>
</comment>
<evidence type="ECO:0000256" key="4">
    <source>
        <dbReference type="ARBA" id="ARBA00022525"/>
    </source>
</evidence>
<dbReference type="InterPro" id="IPR020067">
    <property type="entry name" value="Frizzled_dom"/>
</dbReference>
<dbReference type="InterPro" id="IPR008993">
    <property type="entry name" value="TIMP-like_OB-fold"/>
</dbReference>
<dbReference type="InterPro" id="IPR015526">
    <property type="entry name" value="Frizzled/SFRP"/>
</dbReference>
<protein>
    <submittedName>
        <fullName evidence="12">SFRP1/5 secreted frizzled-related protein</fullName>
    </submittedName>
</protein>
<dbReference type="SUPFAM" id="SSF63501">
    <property type="entry name" value="Frizzled cysteine-rich domain"/>
    <property type="match status" value="1"/>
</dbReference>
<feature type="domain" description="FZ" evidence="10">
    <location>
        <begin position="42"/>
        <end position="159"/>
    </location>
</feature>
<evidence type="ECO:0000256" key="3">
    <source>
        <dbReference type="ARBA" id="ARBA00022473"/>
    </source>
</evidence>
<dbReference type="GO" id="GO:0035567">
    <property type="term" value="P:non-canonical Wnt signaling pathway"/>
    <property type="evidence" value="ECO:0007669"/>
    <property type="project" value="TreeGrafter"/>
</dbReference>
<dbReference type="GO" id="GO:0017147">
    <property type="term" value="F:Wnt-protein binding"/>
    <property type="evidence" value="ECO:0007669"/>
    <property type="project" value="TreeGrafter"/>
</dbReference>
<dbReference type="AlphaFoldDB" id="A0A6F9DSL9"/>
<reference evidence="12" key="1">
    <citation type="submission" date="2020-04" db="EMBL/GenBank/DDBJ databases">
        <authorList>
            <person name="Neveu A P."/>
        </authorList>
    </citation>
    <scope>NUCLEOTIDE SEQUENCE</scope>
    <source>
        <tissue evidence="12">Whole embryo</tissue>
    </source>
</reference>
<evidence type="ECO:0000256" key="6">
    <source>
        <dbReference type="ARBA" id="ARBA00022729"/>
    </source>
</evidence>
<keyword evidence="4" id="KW-0964">Secreted</keyword>
<evidence type="ECO:0000259" key="10">
    <source>
        <dbReference type="PROSITE" id="PS50038"/>
    </source>
</evidence>
<keyword evidence="8 9" id="KW-1015">Disulfide bond</keyword>
<evidence type="ECO:0000256" key="2">
    <source>
        <dbReference type="ARBA" id="ARBA00010054"/>
    </source>
</evidence>
<evidence type="ECO:0000259" key="11">
    <source>
        <dbReference type="PROSITE" id="PS50189"/>
    </source>
</evidence>
<dbReference type="EMBL" id="LR790148">
    <property type="protein sequence ID" value="CAB3266010.1"/>
    <property type="molecule type" value="mRNA"/>
</dbReference>
<dbReference type="InterPro" id="IPR001134">
    <property type="entry name" value="Netrin_domain"/>
</dbReference>
<keyword evidence="3" id="KW-0217">Developmental protein</keyword>
<dbReference type="PANTHER" id="PTHR11309">
    <property type="entry name" value="FRIZZLED"/>
    <property type="match status" value="1"/>
</dbReference>
<evidence type="ECO:0000256" key="8">
    <source>
        <dbReference type="ARBA" id="ARBA00023157"/>
    </source>
</evidence>
<dbReference type="InterPro" id="IPR036790">
    <property type="entry name" value="Frizzled_dom_sf"/>
</dbReference>
<dbReference type="FunFam" id="1.10.2000.10:FF:000001">
    <property type="entry name" value="secreted frizzled-related protein 2"/>
    <property type="match status" value="1"/>
</dbReference>
<evidence type="ECO:0000256" key="7">
    <source>
        <dbReference type="ARBA" id="ARBA00022782"/>
    </source>
</evidence>
<dbReference type="SUPFAM" id="SSF50242">
    <property type="entry name" value="TIMP-like"/>
    <property type="match status" value="1"/>
</dbReference>
<evidence type="ECO:0000256" key="1">
    <source>
        <dbReference type="ARBA" id="ARBA00004613"/>
    </source>
</evidence>
<name>A0A6F9DSL9_9ASCI</name>